<evidence type="ECO:0000313" key="4">
    <source>
        <dbReference type="Proteomes" id="UP000269692"/>
    </source>
</evidence>
<evidence type="ECO:0000259" key="2">
    <source>
        <dbReference type="Pfam" id="PF17408"/>
    </source>
</evidence>
<reference evidence="3 4" key="1">
    <citation type="submission" date="2018-10" db="EMBL/GenBank/DDBJ databases">
        <title>Xanthobacter tagetidis genome sequencing and assembly.</title>
        <authorList>
            <person name="Maclea K.S."/>
            <person name="Goen A.E."/>
            <person name="Fatima S.A."/>
        </authorList>
    </citation>
    <scope>NUCLEOTIDE SEQUENCE [LARGE SCALE GENOMIC DNA]</scope>
    <source>
        <strain evidence="3 4">ATCC 700314</strain>
    </source>
</reference>
<dbReference type="InterPro" id="IPR035372">
    <property type="entry name" value="MCD_N"/>
</dbReference>
<dbReference type="PANTHER" id="PTHR28641:SF1">
    <property type="entry name" value="MALONYL-COA DECARBOXYLASE, MITOCHONDRIAL"/>
    <property type="match status" value="1"/>
</dbReference>
<sequence>MNANTSFFGDLLTSIADRGRALLDRNSRVSGATKAATLVERCEDLLSGKGEASGVALATDILDRYGRMKTGERIAFFEGLAEQFGPDRDRIEKAIDSFRRTGSDAAVAELHAASEPRRQELFRRFNLAPRATLALVRMRENLMDAMAHRRDLASVDRDFGHLFSSWFNRGFLVLRRIDWSTPASVLEKIIRYEAVHEIRDWADLRARVDSPDRRCYAFFHPALVDEPLIFVEVALMKEPPAAIAPILDQKREHLEPEKATTAVFYSISNCQRGLGGVSFGNFLIKQVVEEISREIPSLTTFVTLSPVPGFGAWLEAERKQDDSRALSPADKEALKALDDPDWAQNEAVRADITPALGAAAACYFLVAKTNRGKPVDPVARFHLGNGARLERINPMGDLSPKGIAQAAGLMVNYRYVLSDIEKNHEAFAGKGEVVASPAVRKLLRADTAPRALVPLP</sequence>
<gene>
    <name evidence="3" type="ORF">D9R14_08475</name>
</gene>
<dbReference type="Pfam" id="PF17408">
    <property type="entry name" value="MCD_N"/>
    <property type="match status" value="1"/>
</dbReference>
<name>A0A3L7AGS3_9HYPH</name>
<proteinExistence type="predicted"/>
<comment type="caution">
    <text evidence="3">The sequence shown here is derived from an EMBL/GenBank/DDBJ whole genome shotgun (WGS) entry which is preliminary data.</text>
</comment>
<protein>
    <submittedName>
        <fullName evidence="3">MCD, Malonyl-CoA decarboxylase MCD</fullName>
    </submittedName>
</protein>
<dbReference type="GO" id="GO:0006633">
    <property type="term" value="P:fatty acid biosynthetic process"/>
    <property type="evidence" value="ECO:0007669"/>
    <property type="project" value="InterPro"/>
</dbReference>
<accession>A0A3L7AGS3</accession>
<dbReference type="InterPro" id="IPR038917">
    <property type="entry name" value="Malonyl_CoA_deC"/>
</dbReference>
<evidence type="ECO:0000313" key="3">
    <source>
        <dbReference type="EMBL" id="RLP79676.1"/>
    </source>
</evidence>
<dbReference type="OrthoDB" id="5292736at2"/>
<dbReference type="Proteomes" id="UP000269692">
    <property type="component" value="Unassembled WGS sequence"/>
</dbReference>
<evidence type="ECO:0000259" key="1">
    <source>
        <dbReference type="Pfam" id="PF05292"/>
    </source>
</evidence>
<dbReference type="Pfam" id="PF05292">
    <property type="entry name" value="MCD"/>
    <property type="match status" value="1"/>
</dbReference>
<dbReference type="InterPro" id="IPR042303">
    <property type="entry name" value="Malonyl_CoA_deC_C_sf"/>
</dbReference>
<dbReference type="InterPro" id="IPR038351">
    <property type="entry name" value="MCD_N_sf"/>
</dbReference>
<dbReference type="AlphaFoldDB" id="A0A3L7AGS3"/>
<feature type="domain" description="Malonyl-CoA decarboxylase N-terminal" evidence="2">
    <location>
        <begin position="84"/>
        <end position="167"/>
    </location>
</feature>
<organism evidence="3 4">
    <name type="scientific">Xanthobacter tagetidis</name>
    <dbReference type="NCBI Taxonomy" id="60216"/>
    <lineage>
        <taxon>Bacteria</taxon>
        <taxon>Pseudomonadati</taxon>
        <taxon>Pseudomonadota</taxon>
        <taxon>Alphaproteobacteria</taxon>
        <taxon>Hyphomicrobiales</taxon>
        <taxon>Xanthobacteraceae</taxon>
        <taxon>Xanthobacter</taxon>
    </lineage>
</organism>
<dbReference type="InterPro" id="IPR007956">
    <property type="entry name" value="Malonyl_CoA_deC_C"/>
</dbReference>
<dbReference type="EMBL" id="RCTF01000005">
    <property type="protein sequence ID" value="RLP79676.1"/>
    <property type="molecule type" value="Genomic_DNA"/>
</dbReference>
<dbReference type="Gene3D" id="1.20.140.90">
    <property type="entry name" value="Malonyl-CoA decarboxylase, oligemerization domain"/>
    <property type="match status" value="1"/>
</dbReference>
<feature type="domain" description="Malonyl-CoA decarboxylase C-terminal" evidence="1">
    <location>
        <begin position="170"/>
        <end position="415"/>
    </location>
</feature>
<keyword evidence="4" id="KW-1185">Reference proteome</keyword>
<dbReference type="GO" id="GO:0050080">
    <property type="term" value="F:malonyl-CoA decarboxylase activity"/>
    <property type="evidence" value="ECO:0007669"/>
    <property type="project" value="InterPro"/>
</dbReference>
<dbReference type="RefSeq" id="WP_121622886.1">
    <property type="nucleotide sequence ID" value="NZ_JACIIW010000001.1"/>
</dbReference>
<dbReference type="Gene3D" id="3.40.630.150">
    <property type="entry name" value="Malonyl-CoA decarboxylase, catalytic domain"/>
    <property type="match status" value="1"/>
</dbReference>
<dbReference type="PANTHER" id="PTHR28641">
    <property type="match status" value="1"/>
</dbReference>